<dbReference type="EC" id="3.6.4.13" evidence="11"/>
<dbReference type="GO" id="GO:0003723">
    <property type="term" value="F:RNA binding"/>
    <property type="evidence" value="ECO:0007669"/>
    <property type="project" value="TreeGrafter"/>
</dbReference>
<comment type="catalytic activity">
    <reaction evidence="10 11">
        <text>ATP + H2O = ADP + phosphate + H(+)</text>
        <dbReference type="Rhea" id="RHEA:13065"/>
        <dbReference type="ChEBI" id="CHEBI:15377"/>
        <dbReference type="ChEBI" id="CHEBI:15378"/>
        <dbReference type="ChEBI" id="CHEBI:30616"/>
        <dbReference type="ChEBI" id="CHEBI:43474"/>
        <dbReference type="ChEBI" id="CHEBI:456216"/>
        <dbReference type="EC" id="3.6.4.13"/>
    </reaction>
</comment>
<evidence type="ECO:0000256" key="5">
    <source>
        <dbReference type="ARBA" id="ARBA00022801"/>
    </source>
</evidence>
<evidence type="ECO:0000256" key="9">
    <source>
        <dbReference type="ARBA" id="ARBA00023054"/>
    </source>
</evidence>
<dbReference type="FunFam" id="3.40.50.300:FF:000325">
    <property type="entry name" value="ATP-dependent RNA helicase DHX29"/>
    <property type="match status" value="1"/>
</dbReference>
<keyword evidence="6 11" id="KW-0347">Helicase</keyword>
<dbReference type="Gene3D" id="1.20.120.1080">
    <property type="match status" value="1"/>
</dbReference>
<dbReference type="PANTHER" id="PTHR18934">
    <property type="entry name" value="ATP-DEPENDENT RNA HELICASE"/>
    <property type="match status" value="1"/>
</dbReference>
<protein>
    <recommendedName>
        <fullName evidence="11">ATP-dependent RNA helicase DHX29</fullName>
        <ecNumber evidence="11">3.6.4.13</ecNumber>
    </recommendedName>
    <alternativeName>
        <fullName evidence="11">DEAH box protein 29</fullName>
    </alternativeName>
</protein>
<dbReference type="GO" id="GO:0005524">
    <property type="term" value="F:ATP binding"/>
    <property type="evidence" value="ECO:0007669"/>
    <property type="project" value="UniProtKB-UniRule"/>
</dbReference>
<evidence type="ECO:0000256" key="4">
    <source>
        <dbReference type="ARBA" id="ARBA00022741"/>
    </source>
</evidence>
<dbReference type="InterPro" id="IPR027417">
    <property type="entry name" value="P-loop_NTPase"/>
</dbReference>
<dbReference type="SMART" id="SM00487">
    <property type="entry name" value="DEXDc"/>
    <property type="match status" value="1"/>
</dbReference>
<evidence type="ECO:0000313" key="15">
    <source>
        <dbReference type="Ensembl" id="ENSATEP00000046844.1"/>
    </source>
</evidence>
<dbReference type="GeneTree" id="ENSGT00940000157286"/>
<dbReference type="Pfam" id="PF00271">
    <property type="entry name" value="Helicase_C"/>
    <property type="match status" value="1"/>
</dbReference>
<dbReference type="SMART" id="SM00490">
    <property type="entry name" value="HELICc"/>
    <property type="match status" value="1"/>
</dbReference>
<dbReference type="FunFam" id="3.40.50.300:FF:000500">
    <property type="entry name" value="ATP-dependent RNA helicase DHX29"/>
    <property type="match status" value="1"/>
</dbReference>
<feature type="region of interest" description="Disordered" evidence="12">
    <location>
        <begin position="1"/>
        <end position="34"/>
    </location>
</feature>
<evidence type="ECO:0000256" key="12">
    <source>
        <dbReference type="SAM" id="MobiDB-lite"/>
    </source>
</evidence>
<dbReference type="SMART" id="SM00847">
    <property type="entry name" value="HA2"/>
    <property type="match status" value="1"/>
</dbReference>
<dbReference type="FunFam" id="1.20.120.1080:FF:000002">
    <property type="entry name" value="Putative ATP-dependent RNA helicase DHX36"/>
    <property type="match status" value="1"/>
</dbReference>
<keyword evidence="5 11" id="KW-0378">Hydrolase</keyword>
<feature type="compositionally biased region" description="Polar residues" evidence="12">
    <location>
        <begin position="1"/>
        <end position="11"/>
    </location>
</feature>
<dbReference type="Ensembl" id="ENSATET00000037619.2">
    <property type="protein sequence ID" value="ENSATEP00000046844.1"/>
    <property type="gene ID" value="ENSATEG00000015041.3"/>
</dbReference>
<dbReference type="InterPro" id="IPR001650">
    <property type="entry name" value="Helicase_C-like"/>
</dbReference>
<dbReference type="SUPFAM" id="SSF52540">
    <property type="entry name" value="P-loop containing nucleoside triphosphate hydrolases"/>
    <property type="match status" value="1"/>
</dbReference>
<dbReference type="InterPro" id="IPR034730">
    <property type="entry name" value="DHX29"/>
</dbReference>
<dbReference type="InterPro" id="IPR056890">
    <property type="entry name" value="UBA_DHX29-like"/>
</dbReference>
<dbReference type="Pfam" id="PF26026">
    <property type="entry name" value="RNA_hel_CTD"/>
    <property type="match status" value="1"/>
</dbReference>
<dbReference type="Proteomes" id="UP000265040">
    <property type="component" value="Chromosome 12"/>
</dbReference>
<dbReference type="InterPro" id="IPR011709">
    <property type="entry name" value="DEAD-box_helicase_OB_fold"/>
</dbReference>
<dbReference type="InterPro" id="IPR014001">
    <property type="entry name" value="Helicase_ATP-bd"/>
</dbReference>
<feature type="compositionally biased region" description="Basic and acidic residues" evidence="12">
    <location>
        <begin position="196"/>
        <end position="209"/>
    </location>
</feature>
<keyword evidence="2 11" id="KW-0963">Cytoplasm</keyword>
<organism evidence="15 16">
    <name type="scientific">Anabas testudineus</name>
    <name type="common">Climbing perch</name>
    <name type="synonym">Anthias testudineus</name>
    <dbReference type="NCBI Taxonomy" id="64144"/>
    <lineage>
        <taxon>Eukaryota</taxon>
        <taxon>Metazoa</taxon>
        <taxon>Chordata</taxon>
        <taxon>Craniata</taxon>
        <taxon>Vertebrata</taxon>
        <taxon>Euteleostomi</taxon>
        <taxon>Actinopterygii</taxon>
        <taxon>Neopterygii</taxon>
        <taxon>Teleostei</taxon>
        <taxon>Neoteleostei</taxon>
        <taxon>Acanthomorphata</taxon>
        <taxon>Anabantaria</taxon>
        <taxon>Anabantiformes</taxon>
        <taxon>Anabantoidei</taxon>
        <taxon>Anabantidae</taxon>
        <taxon>Anabas</taxon>
    </lineage>
</organism>
<dbReference type="OrthoDB" id="5600252at2759"/>
<evidence type="ECO:0000259" key="13">
    <source>
        <dbReference type="PROSITE" id="PS51192"/>
    </source>
</evidence>
<dbReference type="Pfam" id="PF24385">
    <property type="entry name" value="DSRM_DHX29"/>
    <property type="match status" value="1"/>
</dbReference>
<dbReference type="Pfam" id="PF21010">
    <property type="entry name" value="HA2_C"/>
    <property type="match status" value="1"/>
</dbReference>
<evidence type="ECO:0000259" key="14">
    <source>
        <dbReference type="PROSITE" id="PS51194"/>
    </source>
</evidence>
<keyword evidence="9" id="KW-0175">Coiled coil</keyword>
<dbReference type="InterPro" id="IPR007502">
    <property type="entry name" value="Helicase-assoc_dom"/>
</dbReference>
<dbReference type="InterPro" id="IPR011545">
    <property type="entry name" value="DEAD/DEAH_box_helicase_dom"/>
</dbReference>
<dbReference type="Pfam" id="PF24899">
    <property type="entry name" value="UBA_DHX29"/>
    <property type="match status" value="1"/>
</dbReference>
<feature type="compositionally biased region" description="Acidic residues" evidence="12">
    <location>
        <begin position="186"/>
        <end position="195"/>
    </location>
</feature>
<keyword evidence="4 11" id="KW-0547">Nucleotide-binding</keyword>
<keyword evidence="8 11" id="KW-0648">Protein biosynthesis</keyword>
<name>A0A7N6AEK4_ANATE</name>
<reference evidence="15" key="2">
    <citation type="submission" date="2025-08" db="UniProtKB">
        <authorList>
            <consortium name="Ensembl"/>
        </authorList>
    </citation>
    <scope>IDENTIFICATION</scope>
</reference>
<feature type="region of interest" description="Disordered" evidence="12">
    <location>
        <begin position="184"/>
        <end position="209"/>
    </location>
</feature>
<reference evidence="15" key="3">
    <citation type="submission" date="2025-09" db="UniProtKB">
        <authorList>
            <consortium name="Ensembl"/>
        </authorList>
    </citation>
    <scope>IDENTIFICATION</scope>
</reference>
<evidence type="ECO:0000256" key="11">
    <source>
        <dbReference type="HAMAP-Rule" id="MF_03068"/>
    </source>
</evidence>
<comment type="subcellular location">
    <subcellularLocation>
        <location evidence="11">Cytoplasm</location>
    </subcellularLocation>
</comment>
<feature type="region of interest" description="Disordered" evidence="12">
    <location>
        <begin position="125"/>
        <end position="167"/>
    </location>
</feature>
<feature type="domain" description="Helicase ATP-binding" evidence="13">
    <location>
        <begin position="520"/>
        <end position="693"/>
    </location>
</feature>
<evidence type="ECO:0000256" key="1">
    <source>
        <dbReference type="ARBA" id="ARBA00008792"/>
    </source>
</evidence>
<dbReference type="Pfam" id="PF07717">
    <property type="entry name" value="OB_NTP_bind"/>
    <property type="match status" value="1"/>
</dbReference>
<dbReference type="HAMAP" id="MF_03068">
    <property type="entry name" value="DHX29"/>
    <property type="match status" value="1"/>
</dbReference>
<keyword evidence="3 11" id="KW-0396">Initiation factor</keyword>
<accession>A0A7N6AEK4</accession>
<dbReference type="PROSITE" id="PS51192">
    <property type="entry name" value="HELICASE_ATP_BIND_1"/>
    <property type="match status" value="1"/>
</dbReference>
<dbReference type="CDD" id="cd18791">
    <property type="entry name" value="SF2_C_RHA"/>
    <property type="match status" value="1"/>
</dbReference>
<evidence type="ECO:0000256" key="3">
    <source>
        <dbReference type="ARBA" id="ARBA00022540"/>
    </source>
</evidence>
<evidence type="ECO:0000256" key="6">
    <source>
        <dbReference type="ARBA" id="ARBA00022806"/>
    </source>
</evidence>
<comment type="subunit">
    <text evidence="11">Part of the 43S pre-initiation complex (PIC).</text>
</comment>
<feature type="compositionally biased region" description="Basic and acidic residues" evidence="12">
    <location>
        <begin position="467"/>
        <end position="484"/>
    </location>
</feature>
<dbReference type="InterPro" id="IPR059023">
    <property type="entry name" value="RNA_hel_CTD"/>
</dbReference>
<dbReference type="Pfam" id="PF00270">
    <property type="entry name" value="DEAD"/>
    <property type="match status" value="1"/>
</dbReference>
<dbReference type="GO" id="GO:0003724">
    <property type="term" value="F:RNA helicase activity"/>
    <property type="evidence" value="ECO:0007669"/>
    <property type="project" value="UniProtKB-UniRule"/>
</dbReference>
<evidence type="ECO:0000256" key="7">
    <source>
        <dbReference type="ARBA" id="ARBA00022840"/>
    </source>
</evidence>
<dbReference type="GO" id="GO:0005737">
    <property type="term" value="C:cytoplasm"/>
    <property type="evidence" value="ECO:0007669"/>
    <property type="project" value="UniProtKB-SubCell"/>
</dbReference>
<dbReference type="PANTHER" id="PTHR18934:SF264">
    <property type="entry name" value="ATP-DEPENDENT RNA HELICASE DHX29"/>
    <property type="match status" value="1"/>
</dbReference>
<comment type="function">
    <text evidence="11">ATP-binding RNA helicase involved in translation initiation. Part of the 43S pre-initiation complex that is required for efficient initiation on mRNAs of higher eukaryotes with structured 5'-UTRs by promoting efficient NTPase-dependent 48S complex formation. Specifically binds to the 40S ribosome near the mRNA entrance. Does not possess a processive helicase activity.</text>
</comment>
<keyword evidence="16" id="KW-1185">Reference proteome</keyword>
<evidence type="ECO:0000256" key="10">
    <source>
        <dbReference type="ARBA" id="ARBA00047984"/>
    </source>
</evidence>
<feature type="domain" description="Helicase C-terminal" evidence="14">
    <location>
        <begin position="777"/>
        <end position="955"/>
    </location>
</feature>
<dbReference type="InterPro" id="IPR056328">
    <property type="entry name" value="DSRM_DHX29"/>
</dbReference>
<dbReference type="GO" id="GO:0016818">
    <property type="term" value="F:hydrolase activity, acting on acid anhydrides, in phosphorus-containing anhydrides"/>
    <property type="evidence" value="ECO:0007669"/>
    <property type="project" value="UniProtKB-UniRule"/>
</dbReference>
<dbReference type="PROSITE" id="PS51194">
    <property type="entry name" value="HELICASE_CTER"/>
    <property type="match status" value="1"/>
</dbReference>
<feature type="region of interest" description="Disordered" evidence="12">
    <location>
        <begin position="453"/>
        <end position="484"/>
    </location>
</feature>
<keyword evidence="7 11" id="KW-0067">ATP-binding</keyword>
<evidence type="ECO:0000256" key="8">
    <source>
        <dbReference type="ARBA" id="ARBA00022917"/>
    </source>
</evidence>
<evidence type="ECO:0000256" key="2">
    <source>
        <dbReference type="ARBA" id="ARBA00022490"/>
    </source>
</evidence>
<comment type="similarity">
    <text evidence="1 11">Belongs to the DEAD box helicase family. DEAH subfamily.</text>
</comment>
<evidence type="ECO:0000313" key="16">
    <source>
        <dbReference type="Proteomes" id="UP000265040"/>
    </source>
</evidence>
<proteinExistence type="inferred from homology"/>
<sequence length="1283" mass="145849">WPRPQQQQQRGTACRRSRGNNRPATSRQNHPKRARQKVVAIQADLEKKIIKLINDFRQENGDKGPISGRLTSKKLLDLYTALQKFNFKKEHIEEAMKSSVLYGGDLHSALDWLCLNLEDEELPEGFSQQMQEESQRSRPRFQPPAQKKPAALSPKAPNNTRKETAKVCKEEAASVKDWILRYAEQSSEEEEDEEEGKTARNPELEEKFDPNDRYLILTAQLYDTKEMAAAAKAKGDKAGQRMAQDRVRIIQQEMKQLESHPMFNPAIKVVDVPQKEKKTLPVNEDKEDIAFNLFEQAEKDPPAEKVVKKNEPKDIRNFDYTARSWTGKSPKQFLIDWVRKNLPKSPPPAFHKVAAGRYWRCKVRVQRPDDVMEVCPTILTEDSMQAQHLAATLALYNLVKGQSVHQLLPPTYREVWLEWRDSEQQQQEESRTAANKPRDQFISRLLTRLKQQQNQSQLEIGEGGGELDDKSEKRGGRKEGAGALEASRELLKKLKKSSLARKLQAEREQLPVFQHRHRVLEALQRHPVVVVAGETGSGKSTQIPQFLLEELLTGGKVPQPCNIVVTQPRRISAMSLACRVSQELGCEDGPGSKSSLCGYQMRMENRSGEWTRLLYCTTGVLLRKLQHDRHLNSLTHIIVDEVHERSVHSDFLLTILKDVVMRRSDLQLILMSATVDCDKFSNYFNRCPVITIPGRTFPVEVFHLEDIDSEYSQKILEEEEEVSISVTQKGGKSLQHQEVILRDSSSGWDLGPDLDHFSSRTRQVLQYMNPNKINMDLLVDLIDYLDKSPQFTEVDGAVLVFLPGLAHIQQLYDLLSSDKRFRDKNRYRLVALHSTLSSKDQAAAFTVPPAGVRKIVLSTNIAETGVTIPDVVFVIDTGKTKENKYHESSQMSSLVETFVSKASALQRQGRAGRVRNGFCFRLYPKYRFDAFMDYSIPEILRVPLEELCLHIMKCQYGSPEDFLSRALDAPQPQSVSNAVNLLRKIGACHLNNHLLTPLGHHLASLPVNVKIGKMLIYGAIFGCLEPIATIAAAMTEKSPFSTPMNRKDEANLAKAALALANSDHLTIYNAYLGWKNSQAEGLRVEMSYCRKHFLNRTALITIEVRHMYLHLSYFWQTAAPFSKQQISVANSVLTAGLYDSVARVLCTPSVDVLERVACTVETAQGKAQVHPSSVNRNLQTHGWLLYQEKVKYTKIYLRDTTLISPFPLLLFGGDIDIQHRERLISLDGWIHFQAPVRIGVIFKHLRRLMDSLLEKKLENPKMNLEGERTIQVILDLIKSEHAL</sequence>
<dbReference type="Gene3D" id="3.40.50.300">
    <property type="entry name" value="P-loop containing nucleotide triphosphate hydrolases"/>
    <property type="match status" value="2"/>
</dbReference>
<dbReference type="GO" id="GO:0045948">
    <property type="term" value="P:positive regulation of translational initiation"/>
    <property type="evidence" value="ECO:0007669"/>
    <property type="project" value="UniProtKB-UniRule"/>
</dbReference>
<gene>
    <name evidence="11 15" type="primary">DHX29</name>
</gene>
<dbReference type="GO" id="GO:0003743">
    <property type="term" value="F:translation initiation factor activity"/>
    <property type="evidence" value="ECO:0007669"/>
    <property type="project" value="UniProtKB-KW"/>
</dbReference>
<reference evidence="15" key="1">
    <citation type="submission" date="2021-04" db="EMBL/GenBank/DDBJ databases">
        <authorList>
            <consortium name="Wellcome Sanger Institute Data Sharing"/>
        </authorList>
    </citation>
    <scope>NUCLEOTIDE SEQUENCE [LARGE SCALE GENOMIC DNA]</scope>
</reference>